<dbReference type="EMBL" id="JYJH01000028">
    <property type="protein sequence ID" value="KJK35660.1"/>
    <property type="molecule type" value="Genomic_DNA"/>
</dbReference>
<comment type="caution">
    <text evidence="2">The sequence shown here is derived from an EMBL/GenBank/DDBJ whole genome shotgun (WGS) entry which is preliminary data.</text>
</comment>
<protein>
    <submittedName>
        <fullName evidence="2">Uncharacterized protein</fullName>
    </submittedName>
</protein>
<proteinExistence type="predicted"/>
<evidence type="ECO:0000256" key="1">
    <source>
        <dbReference type="SAM" id="MobiDB-lite"/>
    </source>
</evidence>
<dbReference type="AlphaFoldDB" id="A0A0M2GE41"/>
<dbReference type="STRING" id="284040.UK15_30325"/>
<evidence type="ECO:0000313" key="2">
    <source>
        <dbReference type="EMBL" id="KJK35660.1"/>
    </source>
</evidence>
<accession>A0A0M2GE41</accession>
<gene>
    <name evidence="2" type="ORF">UK15_30325</name>
</gene>
<dbReference type="Proteomes" id="UP000034786">
    <property type="component" value="Unassembled WGS sequence"/>
</dbReference>
<evidence type="ECO:0000313" key="3">
    <source>
        <dbReference type="Proteomes" id="UP000034786"/>
    </source>
</evidence>
<feature type="region of interest" description="Disordered" evidence="1">
    <location>
        <begin position="1"/>
        <end position="25"/>
    </location>
</feature>
<organism evidence="2 3">
    <name type="scientific">Streptomyces variegatus</name>
    <dbReference type="NCBI Taxonomy" id="284040"/>
    <lineage>
        <taxon>Bacteria</taxon>
        <taxon>Bacillati</taxon>
        <taxon>Actinomycetota</taxon>
        <taxon>Actinomycetes</taxon>
        <taxon>Kitasatosporales</taxon>
        <taxon>Streptomycetaceae</taxon>
        <taxon>Streptomyces</taxon>
    </lineage>
</organism>
<name>A0A0M2GE41_9ACTN</name>
<dbReference type="PATRIC" id="fig|284040.3.peg.4459"/>
<sequence length="81" mass="9168">MYERRTADQPFIPTPPVGTVGATRPPTGVRVGDFILLDGTYQRIQDMRSAGTSAQRILHFAGRTPLIMREARTTYRPIEHR</sequence>
<reference evidence="3" key="1">
    <citation type="submission" date="2015-02" db="EMBL/GenBank/DDBJ databases">
        <authorList>
            <person name="Ju K.-S."/>
            <person name="Doroghazi J.R."/>
            <person name="Metcalf W."/>
        </authorList>
    </citation>
    <scope>NUCLEOTIDE SEQUENCE [LARGE SCALE GENOMIC DNA]</scope>
    <source>
        <strain evidence="3">NRRL B-16380</strain>
    </source>
</reference>
<keyword evidence="3" id="KW-1185">Reference proteome</keyword>